<reference evidence="1 3" key="2">
    <citation type="journal article" date="2020" name="Int. J. Syst. Evol. Microbiol.">
        <title>Sulfuracidifex tepidarius gen. nov., sp. nov. and transfer of Sulfolobus metallicus Huber and Stetter 1992 to the genus Sulfuracidifex as Sulfuracidifex metallicus comb. nov.</title>
        <authorList>
            <person name="Itoh T."/>
            <person name="Miura T."/>
            <person name="Sakai H.D."/>
            <person name="Kato S."/>
            <person name="Ohkuma M."/>
            <person name="Takashina T."/>
        </authorList>
    </citation>
    <scope>NUCLEOTIDE SEQUENCE [LARGE SCALE GENOMIC DNA]</scope>
    <source>
        <strain evidence="1 3">IC-006</strain>
        <strain evidence="2">IC-007</strain>
    </source>
</reference>
<dbReference type="AlphaFoldDB" id="A0A510DX54"/>
<dbReference type="Gene3D" id="1.25.40.10">
    <property type="entry name" value="Tetratricopeptide repeat domain"/>
    <property type="match status" value="2"/>
</dbReference>
<name>A0A510DX54_9CREN</name>
<evidence type="ECO:0000313" key="3">
    <source>
        <dbReference type="Proteomes" id="UP000322983"/>
    </source>
</evidence>
<dbReference type="Proteomes" id="UP000322983">
    <property type="component" value="Chromosome"/>
</dbReference>
<dbReference type="EMBL" id="AP018930">
    <property type="protein sequence ID" value="BBG27558.1"/>
    <property type="molecule type" value="Genomic_DNA"/>
</dbReference>
<accession>A0A510DX54</accession>
<dbReference type="OrthoDB" id="380939at2157"/>
<evidence type="ECO:0000313" key="1">
    <source>
        <dbReference type="EMBL" id="BBG24769.1"/>
    </source>
</evidence>
<organism evidence="1 3">
    <name type="scientific">Sulfuracidifex tepidarius</name>
    <dbReference type="NCBI Taxonomy" id="1294262"/>
    <lineage>
        <taxon>Archaea</taxon>
        <taxon>Thermoproteota</taxon>
        <taxon>Thermoprotei</taxon>
        <taxon>Sulfolobales</taxon>
        <taxon>Sulfolobaceae</taxon>
        <taxon>Sulfuracidifex</taxon>
    </lineage>
</organism>
<dbReference type="InterPro" id="IPR011990">
    <property type="entry name" value="TPR-like_helical_dom_sf"/>
</dbReference>
<dbReference type="SUPFAM" id="SSF48452">
    <property type="entry name" value="TPR-like"/>
    <property type="match status" value="1"/>
</dbReference>
<gene>
    <name evidence="1" type="ORF">IC006_2103</name>
    <name evidence="2" type="ORF">IC007_2112</name>
</gene>
<evidence type="ECO:0000313" key="2">
    <source>
        <dbReference type="EMBL" id="BBG27558.1"/>
    </source>
</evidence>
<dbReference type="STRING" id="1294262.GCA_001316085_03001"/>
<dbReference type="Pfam" id="PF14559">
    <property type="entry name" value="TPR_19"/>
    <property type="match status" value="1"/>
</dbReference>
<reference evidence="4" key="1">
    <citation type="submission" date="2018-09" db="EMBL/GenBank/DDBJ databases">
        <title>Complete Genome Sequencing of Sulfolobus sp. JCM 16834.</title>
        <authorList>
            <person name="Kato S."/>
            <person name="Itoh T."/>
            <person name="Ohkuma M."/>
        </authorList>
    </citation>
    <scope>NUCLEOTIDE SEQUENCE [LARGE SCALE GENOMIC DNA]</scope>
    <source>
        <strain evidence="4">IC-007</strain>
    </source>
</reference>
<dbReference type="KEGG" id="step:IC006_2103"/>
<dbReference type="EMBL" id="AP018929">
    <property type="protein sequence ID" value="BBG24769.1"/>
    <property type="molecule type" value="Genomic_DNA"/>
</dbReference>
<dbReference type="Proteomes" id="UP000325030">
    <property type="component" value="Chromosome"/>
</dbReference>
<dbReference type="RefSeq" id="WP_149528680.1">
    <property type="nucleotide sequence ID" value="NZ_AP018929.1"/>
</dbReference>
<evidence type="ECO:0000313" key="4">
    <source>
        <dbReference type="Proteomes" id="UP000325030"/>
    </source>
</evidence>
<sequence length="360" mass="40414">MKQDDVKEGEAESMIGKALELIHQGKTKEGIEILIQIYKARKDEDALSLIMQYSPEMVRNAVGDDEAVSIALYFADNKRYNLCMKILEEMDNDLGTEARVNCFLKANEINLAWNEVQKFRDPSMRKVGEGIINSWLGRREEAQKLFQEALSLDGRNQEALLNLAMLAIEKGDYFESVKYVERLDVLPDEIATELCEKLSDGNSLLRVAEKWAKNEPNRVEVSLCLSKAYDLQGNSENAIEILEGIKDWRASLFKGILLEKQGKLQESLDSLMAADSQCKHSQSEIIFEIALVSFKLGAKHALDKANEALEMARNSKNGVIQALACGLIYVMTGELRCSKGLLCANKDVVKRKLPSLDLEC</sequence>
<proteinExistence type="predicted"/>
<dbReference type="GeneID" id="41718442"/>
<accession>A0A510E6A0</accession>
<protein>
    <submittedName>
        <fullName evidence="1">Uncharacterized protein</fullName>
    </submittedName>
</protein>
<keyword evidence="3" id="KW-1185">Reference proteome</keyword>